<protein>
    <submittedName>
        <fullName evidence="1">Uncharacterized protein</fullName>
    </submittedName>
</protein>
<dbReference type="EMBL" id="ML994627">
    <property type="protein sequence ID" value="KAF2187493.1"/>
    <property type="molecule type" value="Genomic_DNA"/>
</dbReference>
<name>A0A6A6E8P7_9PEZI</name>
<reference evidence="1" key="1">
    <citation type="journal article" date="2020" name="Stud. Mycol.">
        <title>101 Dothideomycetes genomes: a test case for predicting lifestyles and emergence of pathogens.</title>
        <authorList>
            <person name="Haridas S."/>
            <person name="Albert R."/>
            <person name="Binder M."/>
            <person name="Bloem J."/>
            <person name="Labutti K."/>
            <person name="Salamov A."/>
            <person name="Andreopoulos B."/>
            <person name="Baker S."/>
            <person name="Barry K."/>
            <person name="Bills G."/>
            <person name="Bluhm B."/>
            <person name="Cannon C."/>
            <person name="Castanera R."/>
            <person name="Culley D."/>
            <person name="Daum C."/>
            <person name="Ezra D."/>
            <person name="Gonzalez J."/>
            <person name="Henrissat B."/>
            <person name="Kuo A."/>
            <person name="Liang C."/>
            <person name="Lipzen A."/>
            <person name="Lutzoni F."/>
            <person name="Magnuson J."/>
            <person name="Mondo S."/>
            <person name="Nolan M."/>
            <person name="Ohm R."/>
            <person name="Pangilinan J."/>
            <person name="Park H.-J."/>
            <person name="Ramirez L."/>
            <person name="Alfaro M."/>
            <person name="Sun H."/>
            <person name="Tritt A."/>
            <person name="Yoshinaga Y."/>
            <person name="Zwiers L.-H."/>
            <person name="Turgeon B."/>
            <person name="Goodwin S."/>
            <person name="Spatafora J."/>
            <person name="Crous P."/>
            <person name="Grigoriev I."/>
        </authorList>
    </citation>
    <scope>NUCLEOTIDE SEQUENCE</scope>
    <source>
        <strain evidence="1">CBS 207.26</strain>
    </source>
</reference>
<sequence length="106" mass="12043">MSGDDTLLYVGKEGVNSVHEAVSYEDLAILVQGLDGASAQHVKVSQEGKEALKKWYDAEKEGYRTIWMDFRVRTDTALQYTMGIYYRDALDMRLSPEDFDGHSVME</sequence>
<keyword evidence="2" id="KW-1185">Reference proteome</keyword>
<evidence type="ECO:0000313" key="1">
    <source>
        <dbReference type="EMBL" id="KAF2187493.1"/>
    </source>
</evidence>
<dbReference type="Proteomes" id="UP000800200">
    <property type="component" value="Unassembled WGS sequence"/>
</dbReference>
<dbReference type="AlphaFoldDB" id="A0A6A6E8P7"/>
<evidence type="ECO:0000313" key="2">
    <source>
        <dbReference type="Proteomes" id="UP000800200"/>
    </source>
</evidence>
<proteinExistence type="predicted"/>
<organism evidence="1 2">
    <name type="scientific">Zopfia rhizophila CBS 207.26</name>
    <dbReference type="NCBI Taxonomy" id="1314779"/>
    <lineage>
        <taxon>Eukaryota</taxon>
        <taxon>Fungi</taxon>
        <taxon>Dikarya</taxon>
        <taxon>Ascomycota</taxon>
        <taxon>Pezizomycotina</taxon>
        <taxon>Dothideomycetes</taxon>
        <taxon>Dothideomycetes incertae sedis</taxon>
        <taxon>Zopfiaceae</taxon>
        <taxon>Zopfia</taxon>
    </lineage>
</organism>
<gene>
    <name evidence="1" type="ORF">K469DRAFT_685959</name>
</gene>
<accession>A0A6A6E8P7</accession>